<feature type="transmembrane region" description="Helical" evidence="1">
    <location>
        <begin position="15"/>
        <end position="37"/>
    </location>
</feature>
<keyword evidence="1" id="KW-0812">Transmembrane</keyword>
<comment type="caution">
    <text evidence="2">The sequence shown here is derived from an EMBL/GenBank/DDBJ whole genome shotgun (WGS) entry which is preliminary data.</text>
</comment>
<evidence type="ECO:0000313" key="2">
    <source>
        <dbReference type="EMBL" id="SCL85030.1"/>
    </source>
</evidence>
<evidence type="ECO:0000256" key="1">
    <source>
        <dbReference type="SAM" id="Phobius"/>
    </source>
</evidence>
<dbReference type="Proteomes" id="UP000242164">
    <property type="component" value="Unassembled WGS sequence"/>
</dbReference>
<dbReference type="AlphaFoldDB" id="A0AAX2CDD5"/>
<dbReference type="EMBL" id="FMIK01000016">
    <property type="protein sequence ID" value="SCL85030.1"/>
    <property type="molecule type" value="Genomic_DNA"/>
</dbReference>
<keyword evidence="1" id="KW-0472">Membrane</keyword>
<evidence type="ECO:0000313" key="3">
    <source>
        <dbReference type="Proteomes" id="UP000242164"/>
    </source>
</evidence>
<protein>
    <submittedName>
        <fullName evidence="2">Uncharacterized protein</fullName>
    </submittedName>
</protein>
<organism evidence="2 3">
    <name type="scientific">Bacillus cytotoxicus</name>
    <dbReference type="NCBI Taxonomy" id="580165"/>
    <lineage>
        <taxon>Bacteria</taxon>
        <taxon>Bacillati</taxon>
        <taxon>Bacillota</taxon>
        <taxon>Bacilli</taxon>
        <taxon>Bacillales</taxon>
        <taxon>Bacillaceae</taxon>
        <taxon>Bacillus</taxon>
        <taxon>Bacillus cereus group</taxon>
    </lineage>
</organism>
<sequence length="40" mass="4686">MTNYLLSYAIIKSPFTAGAFLILTKYSENVYLFFLFIEKN</sequence>
<name>A0AAX2CDD5_9BACI</name>
<reference evidence="2 3" key="1">
    <citation type="submission" date="2016-08" db="EMBL/GenBank/DDBJ databases">
        <authorList>
            <person name="Loux V."/>
            <person name="Rue O."/>
        </authorList>
    </citation>
    <scope>NUCLEOTIDE SEQUENCE [LARGE SCALE GENOMIC DNA]</scope>
    <source>
        <strain evidence="2 3">AFSSA_08CEB44bac</strain>
    </source>
</reference>
<proteinExistence type="predicted"/>
<keyword evidence="1" id="KW-1133">Transmembrane helix</keyword>
<accession>A0AAX2CDD5</accession>
<gene>
    <name evidence="2" type="ORF">BCB44BAC_00669</name>
</gene>